<protein>
    <submittedName>
        <fullName evidence="3">Uncharacterized protein</fullName>
    </submittedName>
</protein>
<feature type="compositionally biased region" description="Basic and acidic residues" evidence="1">
    <location>
        <begin position="1"/>
        <end position="15"/>
    </location>
</feature>
<name>A0A915LAG2_ROMCU</name>
<dbReference type="WBParaSite" id="nRc.2.0.1.t46746-RA">
    <property type="protein sequence ID" value="nRc.2.0.1.t46746-RA"/>
    <property type="gene ID" value="nRc.2.0.1.g46746"/>
</dbReference>
<reference evidence="3" key="1">
    <citation type="submission" date="2022-11" db="UniProtKB">
        <authorList>
            <consortium name="WormBaseParasite"/>
        </authorList>
    </citation>
    <scope>IDENTIFICATION</scope>
</reference>
<feature type="region of interest" description="Disordered" evidence="1">
    <location>
        <begin position="1"/>
        <end position="26"/>
    </location>
</feature>
<keyword evidence="2" id="KW-1185">Reference proteome</keyword>
<dbReference type="AlphaFoldDB" id="A0A915LAG2"/>
<dbReference type="Proteomes" id="UP000887565">
    <property type="component" value="Unplaced"/>
</dbReference>
<evidence type="ECO:0000313" key="3">
    <source>
        <dbReference type="WBParaSite" id="nRc.2.0.1.t46746-RA"/>
    </source>
</evidence>
<proteinExistence type="predicted"/>
<accession>A0A915LAG2</accession>
<evidence type="ECO:0000313" key="2">
    <source>
        <dbReference type="Proteomes" id="UP000887565"/>
    </source>
</evidence>
<organism evidence="2 3">
    <name type="scientific">Romanomermis culicivorax</name>
    <name type="common">Nematode worm</name>
    <dbReference type="NCBI Taxonomy" id="13658"/>
    <lineage>
        <taxon>Eukaryota</taxon>
        <taxon>Metazoa</taxon>
        <taxon>Ecdysozoa</taxon>
        <taxon>Nematoda</taxon>
        <taxon>Enoplea</taxon>
        <taxon>Dorylaimia</taxon>
        <taxon>Mermithida</taxon>
        <taxon>Mermithoidea</taxon>
        <taxon>Mermithidae</taxon>
        <taxon>Romanomermis</taxon>
    </lineage>
</organism>
<sequence length="265" mass="30598">MPMDKSHLWKEREPGESQSMGTDSRRNCRFSTTWNMELVLQKGKRRTLEKDMKKPIVDRLQYKTDLIPVVLTKFMKKDRFLADSFGADTVKACPTNIKKAEYNHSGIQGYRHDSLNLLVNVQLRIKISIEMRILILPTRDKKRDSGLWTLKKLGDAIFQHFDDAKKVARTEETLEQVLPSYNHSKDQIYFIQIELISVINGSGSLLKPIEFAEFSDNSIGLTYLNSVFSQPSIFGDSVDLKVVDRQINRQVDVKKPTDYEININL</sequence>
<evidence type="ECO:0000256" key="1">
    <source>
        <dbReference type="SAM" id="MobiDB-lite"/>
    </source>
</evidence>